<feature type="signal peptide" evidence="2">
    <location>
        <begin position="1"/>
        <end position="23"/>
    </location>
</feature>
<organism evidence="3 4">
    <name type="scientific">Cucumis melo</name>
    <name type="common">Muskmelon</name>
    <dbReference type="NCBI Taxonomy" id="3656"/>
    <lineage>
        <taxon>Eukaryota</taxon>
        <taxon>Viridiplantae</taxon>
        <taxon>Streptophyta</taxon>
        <taxon>Embryophyta</taxon>
        <taxon>Tracheophyta</taxon>
        <taxon>Spermatophyta</taxon>
        <taxon>Magnoliopsida</taxon>
        <taxon>eudicotyledons</taxon>
        <taxon>Gunneridae</taxon>
        <taxon>Pentapetalae</taxon>
        <taxon>rosids</taxon>
        <taxon>fabids</taxon>
        <taxon>Cucurbitales</taxon>
        <taxon>Cucurbitaceae</taxon>
        <taxon>Benincaseae</taxon>
        <taxon>Cucumis</taxon>
    </lineage>
</organism>
<name>A0ABM3L0U8_CUCME</name>
<dbReference type="PANTHER" id="PTHR11802:SF29">
    <property type="entry name" value="SERINE CARBOXYPEPTIDASE-LIKE 19"/>
    <property type="match status" value="1"/>
</dbReference>
<accession>A0ABM3L0U8</accession>
<evidence type="ECO:0000256" key="2">
    <source>
        <dbReference type="SAM" id="SignalP"/>
    </source>
</evidence>
<feature type="chain" id="PRO_5047082157" evidence="2">
    <location>
        <begin position="24"/>
        <end position="1095"/>
    </location>
</feature>
<dbReference type="PRINTS" id="PR00724">
    <property type="entry name" value="CRBOXYPTASEC"/>
</dbReference>
<dbReference type="Pfam" id="PF00450">
    <property type="entry name" value="Peptidase_S10"/>
    <property type="match status" value="2"/>
</dbReference>
<sequence length="1095" mass="123279">MVLSFRLSVSVLVLLHVFSPAAADSHWTVKSLPGFSGGELPFSLETGYVGVGDWEEFQLFYYFIKSYSNPKTDPLILWLTGGPRCSALSGLAFESGPINFEGELKEGSLPQVLINPYSWTQNSSIIYLDLPAGTGFSYAKTSKNHKSGDHEQAQHCLQFLKKWFDDHPEFISNPFYVAGNSYAGMIVPVVALAMLEGTYKHIFSFINFQGYILGNPITTPNANKNFKIPFAHNMALISDELYESLESSCQGEYVNIDPNNVECLKHYDTYTKCTSAVKVGCILWPNCPSFKEPTTMSNRRSLNSISVIRRCRQYDSLLAYYWANNDQVQKALHIHEGSIEEWIRCRDNDYYNYELTSVFPYHVNLSSKGYRSLIYSGDHDMIVAHMETHAWIKALNYSIVDDWRPWFIEDEVGGYTRSFANNMTFATVKGGGHTPEYTREESSILFKRWIVGESDDCGIPSISEKIHIAAYANTPPQVGANPNSPSNLLNHNNSHIPFATPLNSASALESATTLCFLLLQVTRLPPTKVYQLVYSPAFQSLRVDPKCIFPCGSSTKVQVLLLYNALISASIACDQFGSDFASSTFSGPDKDLVSTKFAMGYLLFLCLSSSGSYRLGGIPLLHLTGNVYLENSKQQEEQMVLYFRLSFSILVLLHAFSAAAAAADSHWTVKSLPGFSGGELPFSLETGYVGVGDREEFQLFYYFIKSYSNPKTDPLILWLTGGPRCSALSGLAFESGPINFEGELKEGSLPQVLINPYSWTQNSSIIYLDLPAGTGFSYAKTSKNHKSGDHEQAQHCLQFLKKWFDDHPEFISNPFYVAGNSYAGMIVPVVALAMLEGTYKHIFSFINFQGYILGNPITTPNANKNFEIPFAHKMALISDELYESLESSCQGEYVNIDPNNVECLKHYDTYTKCTSAVGVGCILWPKCPSFEEPKMISNRRSLKSISVIRKCRQYDYLLAYYWANNDQVQKALHIHEGSIEEWIRCRDNDHYNYELTSVFPYHVNLSSKGYRSLIYSGDHDMGVAHMETQAWIKALNYSIVDDWRPWFIEDEVGGYTRSFANNMTFVTVKGGGHTPEYSREEFSIFFKRWIVGESL</sequence>
<evidence type="ECO:0000313" key="4">
    <source>
        <dbReference type="RefSeq" id="XP_050943656.1"/>
    </source>
</evidence>
<dbReference type="GeneID" id="103493617"/>
<keyword evidence="2" id="KW-0732">Signal</keyword>
<evidence type="ECO:0000313" key="3">
    <source>
        <dbReference type="Proteomes" id="UP001652600"/>
    </source>
</evidence>
<dbReference type="Proteomes" id="UP001652600">
    <property type="component" value="Chromosome 7"/>
</dbReference>
<protein>
    <submittedName>
        <fullName evidence="4">Uncharacterized protein LOC103493617</fullName>
    </submittedName>
</protein>
<gene>
    <name evidence="4" type="primary">LOC103493617</name>
</gene>
<reference evidence="4" key="1">
    <citation type="submission" date="2025-08" db="UniProtKB">
        <authorList>
            <consortium name="RefSeq"/>
        </authorList>
    </citation>
    <scope>IDENTIFICATION</scope>
    <source>
        <tissue evidence="4">Stem</tissue>
    </source>
</reference>
<proteinExistence type="inferred from homology"/>
<dbReference type="RefSeq" id="XP_050943656.1">
    <property type="nucleotide sequence ID" value="XM_051087699.1"/>
</dbReference>
<keyword evidence="3" id="KW-1185">Reference proteome</keyword>
<comment type="similarity">
    <text evidence="1">Belongs to the peptidase S10 family.</text>
</comment>
<dbReference type="Gene3D" id="3.40.50.1820">
    <property type="entry name" value="alpha/beta hydrolase"/>
    <property type="match status" value="2"/>
</dbReference>
<dbReference type="PANTHER" id="PTHR11802">
    <property type="entry name" value="SERINE PROTEASE FAMILY S10 SERINE CARBOXYPEPTIDASE"/>
    <property type="match status" value="1"/>
</dbReference>
<dbReference type="InterPro" id="IPR029058">
    <property type="entry name" value="AB_hydrolase_fold"/>
</dbReference>
<dbReference type="SUPFAM" id="SSF53474">
    <property type="entry name" value="alpha/beta-Hydrolases"/>
    <property type="match status" value="2"/>
</dbReference>
<evidence type="ECO:0000256" key="1">
    <source>
        <dbReference type="ARBA" id="ARBA00009431"/>
    </source>
</evidence>
<dbReference type="InterPro" id="IPR001563">
    <property type="entry name" value="Peptidase_S10"/>
</dbReference>